<proteinExistence type="predicted"/>
<accession>A0A2U3MWY3</accession>
<sequence length="285" mass="33221">MEHINTTIIQDENYISKVEKQFLTPALKFHVQNVLGTTSERRHERYEYSAQLKICFSLLAAHYFLSHSKTFSESLLTYQKFFLHSDLSNRITVLDQNDLSLPPNRLLDRECKQVYHTEVLDISLNGYRIRWTGDTPRSLRTGEFILVSETINQKWKGAVVRWIKQASNKSLELGLEVLGQDVFACAVRLQADLQNMNYQPALFIQNCQLENNEYSLILPNLSIFKEKQNIQLRLADHEMKIRLEKALLITQSFIQFSFNLINSEQQLLIEDFIFDQSDHSSLGET</sequence>
<dbReference type="InParanoid" id="A0A2U3MWY3"/>
<evidence type="ECO:0008006" key="3">
    <source>
        <dbReference type="Google" id="ProtNLM"/>
    </source>
</evidence>
<dbReference type="AlphaFoldDB" id="A0A2U3MWY3"/>
<protein>
    <recommendedName>
        <fullName evidence="3">PilZ domain-containing protein</fullName>
    </recommendedName>
</protein>
<name>A0A2U3MWY3_9GAMM</name>
<gene>
    <name evidence="1" type="ORF">KPC_1073</name>
</gene>
<reference evidence="2" key="1">
    <citation type="submission" date="2018-03" db="EMBL/GenBank/DDBJ databases">
        <authorList>
            <person name="Blom J."/>
        </authorList>
    </citation>
    <scope>NUCLEOTIDE SEQUENCE [LARGE SCALE GENOMIC DNA]</scope>
    <source>
        <strain evidence="2">KPC-SM-21</strain>
    </source>
</reference>
<dbReference type="Proteomes" id="UP000245974">
    <property type="component" value="Unassembled WGS sequence"/>
</dbReference>
<evidence type="ECO:0000313" key="2">
    <source>
        <dbReference type="Proteomes" id="UP000245974"/>
    </source>
</evidence>
<organism evidence="1 2">
    <name type="scientific">Acinetobacter stercoris</name>
    <dbReference type="NCBI Taxonomy" id="2126983"/>
    <lineage>
        <taxon>Bacteria</taxon>
        <taxon>Pseudomonadati</taxon>
        <taxon>Pseudomonadota</taxon>
        <taxon>Gammaproteobacteria</taxon>
        <taxon>Moraxellales</taxon>
        <taxon>Moraxellaceae</taxon>
        <taxon>Acinetobacter</taxon>
    </lineage>
</organism>
<keyword evidence="2" id="KW-1185">Reference proteome</keyword>
<dbReference type="EMBL" id="OOGT01000033">
    <property type="protein sequence ID" value="SPL69895.1"/>
    <property type="molecule type" value="Genomic_DNA"/>
</dbReference>
<evidence type="ECO:0000313" key="1">
    <source>
        <dbReference type="EMBL" id="SPL69895.1"/>
    </source>
</evidence>